<dbReference type="Proteomes" id="UP000525686">
    <property type="component" value="Unassembled WGS sequence"/>
</dbReference>
<feature type="transmembrane region" description="Helical" evidence="1">
    <location>
        <begin position="47"/>
        <end position="71"/>
    </location>
</feature>
<proteinExistence type="predicted"/>
<comment type="caution">
    <text evidence="2">The sequence shown here is derived from an EMBL/GenBank/DDBJ whole genome shotgun (WGS) entry which is preliminary data.</text>
</comment>
<feature type="transmembrane region" description="Helical" evidence="1">
    <location>
        <begin position="83"/>
        <end position="100"/>
    </location>
</feature>
<dbReference type="AlphaFoldDB" id="A0A7W3WLS6"/>
<accession>A0A7W3WLS6</accession>
<feature type="transmembrane region" description="Helical" evidence="1">
    <location>
        <begin position="106"/>
        <end position="124"/>
    </location>
</feature>
<gene>
    <name evidence="2" type="ORF">H3146_14970</name>
</gene>
<dbReference type="InterPro" id="IPR009732">
    <property type="entry name" value="DUF1304"/>
</dbReference>
<protein>
    <submittedName>
        <fullName evidence="2">DUF1304 domain-containing protein</fullName>
    </submittedName>
</protein>
<evidence type="ECO:0000313" key="2">
    <source>
        <dbReference type="EMBL" id="MBB1254654.1"/>
    </source>
</evidence>
<keyword evidence="1" id="KW-0472">Membrane</keyword>
<reference evidence="3" key="1">
    <citation type="submission" date="2020-05" db="EMBL/GenBank/DDBJ databases">
        <title>Classification of alakaliphilic streptomycetes isolated from an alkaline soil next to Lonar Crater, India and a proposal for the recognition of Streptomyces alkaliterrae sp. nov.</title>
        <authorList>
            <person name="Golinska P."/>
        </authorList>
    </citation>
    <scope>NUCLEOTIDE SEQUENCE [LARGE SCALE GENOMIC DNA]</scope>
    <source>
        <strain evidence="3">OF3</strain>
    </source>
</reference>
<sequence>MTALAQIFALVTALIHVVVGLIEAFVFGRSREARLFLTREPGNPPEVRLWTVNVGFYNILLAAAPVAGVIAYHQGHTDVGRALVVYASLFMIAAGLVLYVSDRRLWSGALGQSLPALVTLLAVLTS</sequence>
<keyword evidence="1" id="KW-0812">Transmembrane</keyword>
<organism evidence="2 3">
    <name type="scientific">Streptomyces alkaliterrae</name>
    <dbReference type="NCBI Taxonomy" id="2213162"/>
    <lineage>
        <taxon>Bacteria</taxon>
        <taxon>Bacillati</taxon>
        <taxon>Actinomycetota</taxon>
        <taxon>Actinomycetes</taxon>
        <taxon>Kitasatosporales</taxon>
        <taxon>Streptomycetaceae</taxon>
        <taxon>Streptomyces</taxon>
    </lineage>
</organism>
<evidence type="ECO:0000313" key="3">
    <source>
        <dbReference type="Proteomes" id="UP000525686"/>
    </source>
</evidence>
<feature type="transmembrane region" description="Helical" evidence="1">
    <location>
        <begin position="7"/>
        <end position="27"/>
    </location>
</feature>
<dbReference type="RefSeq" id="WP_181354629.1">
    <property type="nucleotide sequence ID" value="NZ_JABJWZ010000128.1"/>
</dbReference>
<dbReference type="Pfam" id="PF06993">
    <property type="entry name" value="DUF1304"/>
    <property type="match status" value="1"/>
</dbReference>
<keyword evidence="1" id="KW-1133">Transmembrane helix</keyword>
<dbReference type="EMBL" id="JABJWZ010000128">
    <property type="protein sequence ID" value="MBB1254654.1"/>
    <property type="molecule type" value="Genomic_DNA"/>
</dbReference>
<name>A0A7W3WLS6_9ACTN</name>
<evidence type="ECO:0000256" key="1">
    <source>
        <dbReference type="SAM" id="Phobius"/>
    </source>
</evidence>